<gene>
    <name evidence="3" type="primary">NIFEN2</name>
    <name evidence="3" type="ordered locus">WS1390</name>
</gene>
<dbReference type="STRING" id="273121.WS1390"/>
<dbReference type="GO" id="GO:0016491">
    <property type="term" value="F:oxidoreductase activity"/>
    <property type="evidence" value="ECO:0007669"/>
    <property type="project" value="InterPro"/>
</dbReference>
<dbReference type="InterPro" id="IPR000510">
    <property type="entry name" value="Nase/OxRdtase_comp1"/>
</dbReference>
<dbReference type="RefSeq" id="WP_011139241.1">
    <property type="nucleotide sequence ID" value="NC_005090.1"/>
</dbReference>
<dbReference type="eggNOG" id="COG2710">
    <property type="taxonomic scope" value="Bacteria"/>
</dbReference>
<dbReference type="KEGG" id="wsu:WS1390"/>
<evidence type="ECO:0000313" key="4">
    <source>
        <dbReference type="Proteomes" id="UP000000422"/>
    </source>
</evidence>
<protein>
    <submittedName>
        <fullName evidence="3">NIFEN2</fullName>
    </submittedName>
</protein>
<name>Q7MRF9_WOLSU</name>
<sequence length="448" mass="49092">MMDKKVVKELLNESACAHSASKKSACNRPKPGNASGGCAFEGSQISLFPYDEAIHLVHSPSTCLGASWGTRETPSSANRGFTKMGFCTDISEHDVIFGGERKLKESLEYLITRYVPKAAFVYETCVCAMIGDDTPKVCKEAEERFGIPVILVRAAGFVGSKNLGSRIAGEELLEQLIGRKEPETLTPYDINLIGEYNVTGDMWRYKPLLDELGIRVLGALSGDGRIDSIMQAHRAKLNVLVCAKSLVSLARKMEERYGIPYISASFYGMRESSRSLLSIVKALGDVELIEKAKTLIEREERKCVKNLEPYMPILLGKKAVLNTGGNKAWSIASALQDLGVEVVATSVRKCTEDDKARCRELLGEGAVLMENPGAEQYKVLEEKGADMLLAGGRSLYGAIKRKVAFVDVNQEKHTSYGAYEGLVAFAKDLSHSLCNPVFKLVSQKAPWE</sequence>
<dbReference type="PANTHER" id="PTHR42956:SF1">
    <property type="entry name" value="NITROGENASE IRON-MOLYBDENUM COFACTOR BIOSYNTHESIS PROTEIN NIFE"/>
    <property type="match status" value="1"/>
</dbReference>
<dbReference type="Gene3D" id="3.40.50.1980">
    <property type="entry name" value="Nitrogenase molybdenum iron protein domain"/>
    <property type="match status" value="1"/>
</dbReference>
<dbReference type="GO" id="GO:0065003">
    <property type="term" value="P:protein-containing complex assembly"/>
    <property type="evidence" value="ECO:0007669"/>
    <property type="project" value="InterPro"/>
</dbReference>
<dbReference type="HOGENOM" id="CLU_025876_1_1_7"/>
<dbReference type="InterPro" id="IPR005973">
    <property type="entry name" value="NifE"/>
</dbReference>
<evidence type="ECO:0000259" key="2">
    <source>
        <dbReference type="Pfam" id="PF00148"/>
    </source>
</evidence>
<dbReference type="EMBL" id="BX571660">
    <property type="protein sequence ID" value="CAE10456.1"/>
    <property type="molecule type" value="Genomic_DNA"/>
</dbReference>
<dbReference type="Gene3D" id="3.40.50.12380">
    <property type="entry name" value="Nitrogenase MoFe cofactor biosynthesis protein NifE, C-terminal"/>
    <property type="match status" value="1"/>
</dbReference>
<evidence type="ECO:0000313" key="3">
    <source>
        <dbReference type="EMBL" id="CAE10456.1"/>
    </source>
</evidence>
<evidence type="ECO:0000256" key="1">
    <source>
        <dbReference type="ARBA" id="ARBA00011002"/>
    </source>
</evidence>
<proteinExistence type="inferred from homology"/>
<feature type="domain" description="Nitrogenase/oxidoreductase component 1" evidence="2">
    <location>
        <begin position="38"/>
        <end position="433"/>
    </location>
</feature>
<comment type="similarity">
    <text evidence="1">Belongs to the NifD/NifK/NifE/NifN family.</text>
</comment>
<keyword evidence="4" id="KW-1185">Reference proteome</keyword>
<dbReference type="InterPro" id="IPR049939">
    <property type="entry name" value="NifE-like"/>
</dbReference>
<dbReference type="GO" id="GO:0009399">
    <property type="term" value="P:nitrogen fixation"/>
    <property type="evidence" value="ECO:0007669"/>
    <property type="project" value="InterPro"/>
</dbReference>
<dbReference type="CDD" id="cd01968">
    <property type="entry name" value="Nitrogenase_NifE_I"/>
    <property type="match status" value="1"/>
</dbReference>
<dbReference type="SUPFAM" id="SSF53807">
    <property type="entry name" value="Helical backbone' metal receptor"/>
    <property type="match status" value="1"/>
</dbReference>
<dbReference type="AlphaFoldDB" id="Q7MRF9"/>
<dbReference type="NCBIfam" id="TIGR01283">
    <property type="entry name" value="nifE"/>
    <property type="match status" value="1"/>
</dbReference>
<organism evidence="4">
    <name type="scientific">Wolinella succinogenes (strain ATCC 29543 / DSM 1740 / CCUG 13145 / JCM 31913 / LMG 7466 / NCTC 11488 / FDC 602W)</name>
    <name type="common">Vibrio succinogenes</name>
    <dbReference type="NCBI Taxonomy" id="273121"/>
    <lineage>
        <taxon>Bacteria</taxon>
        <taxon>Pseudomonadati</taxon>
        <taxon>Campylobacterota</taxon>
        <taxon>Epsilonproteobacteria</taxon>
        <taxon>Campylobacterales</taxon>
        <taxon>Helicobacteraceae</taxon>
        <taxon>Wolinella</taxon>
    </lineage>
</organism>
<reference evidence="3 4" key="1">
    <citation type="journal article" date="2003" name="Proc. Natl. Acad. Sci. U.S.A.">
        <title>Complete genome sequence and analysis of Wolinella succinogenes.</title>
        <authorList>
            <person name="Baar C."/>
            <person name="Eppinger M."/>
            <person name="Raddatz G."/>
            <person name="Simon JM."/>
            <person name="Lanz C."/>
            <person name="Klimmek O."/>
            <person name="Nandakumar R."/>
            <person name="Gross R."/>
            <person name="Rosinus A."/>
            <person name="Keller H."/>
            <person name="Jagtap P."/>
            <person name="Linke B."/>
            <person name="Meyer F."/>
            <person name="Lederer H."/>
            <person name="Schuster S.C."/>
        </authorList>
    </citation>
    <scope>NUCLEOTIDE SEQUENCE [LARGE SCALE GENOMIC DNA]</scope>
    <source>
        <strain evidence="4">ATCC 29543 / DSM 1740 / CCUG 13145 / JCM 31913 / LMG 7466 / NCTC 11488 / FDC 602W</strain>
    </source>
</reference>
<accession>Q7MRF9</accession>
<dbReference type="PANTHER" id="PTHR42956">
    <property type="entry name" value="NITROGENASE IRON-MOLYBDENUM COFACTOR BIOSYNTHESIS PROTEIN NIFE"/>
    <property type="match status" value="1"/>
</dbReference>
<dbReference type="Proteomes" id="UP000000422">
    <property type="component" value="Chromosome"/>
</dbReference>
<dbReference type="Pfam" id="PF00148">
    <property type="entry name" value="Oxidored_nitro"/>
    <property type="match status" value="1"/>
</dbReference>